<proteinExistence type="predicted"/>
<keyword evidence="3" id="KW-1185">Reference proteome</keyword>
<evidence type="ECO:0008006" key="4">
    <source>
        <dbReference type="Google" id="ProtNLM"/>
    </source>
</evidence>
<reference evidence="3" key="1">
    <citation type="journal article" date="2019" name="Int. J. Syst. Evol. Microbiol.">
        <title>The Global Catalogue of Microorganisms (GCM) 10K type strain sequencing project: providing services to taxonomists for standard genome sequencing and annotation.</title>
        <authorList>
            <consortium name="The Broad Institute Genomics Platform"/>
            <consortium name="The Broad Institute Genome Sequencing Center for Infectious Disease"/>
            <person name="Wu L."/>
            <person name="Ma J."/>
        </authorList>
    </citation>
    <scope>NUCLEOTIDE SEQUENCE [LARGE SCALE GENOMIC DNA]</scope>
    <source>
        <strain evidence="3">CGMCC 4.7106</strain>
    </source>
</reference>
<accession>A0ABW5DBM7</accession>
<keyword evidence="1" id="KW-0732">Signal</keyword>
<organism evidence="2 3">
    <name type="scientific">Luteolibacter algae</name>
    <dbReference type="NCBI Taxonomy" id="454151"/>
    <lineage>
        <taxon>Bacteria</taxon>
        <taxon>Pseudomonadati</taxon>
        <taxon>Verrucomicrobiota</taxon>
        <taxon>Verrucomicrobiia</taxon>
        <taxon>Verrucomicrobiales</taxon>
        <taxon>Verrucomicrobiaceae</taxon>
        <taxon>Luteolibacter</taxon>
    </lineage>
</organism>
<dbReference type="RefSeq" id="WP_386821298.1">
    <property type="nucleotide sequence ID" value="NZ_JBHUIT010000034.1"/>
</dbReference>
<comment type="caution">
    <text evidence="2">The sequence shown here is derived from an EMBL/GenBank/DDBJ whole genome shotgun (WGS) entry which is preliminary data.</text>
</comment>
<evidence type="ECO:0000313" key="3">
    <source>
        <dbReference type="Proteomes" id="UP001597375"/>
    </source>
</evidence>
<dbReference type="EMBL" id="JBHUIT010000034">
    <property type="protein sequence ID" value="MFD2257898.1"/>
    <property type="molecule type" value="Genomic_DNA"/>
</dbReference>
<name>A0ABW5DBM7_9BACT</name>
<dbReference type="Proteomes" id="UP001597375">
    <property type="component" value="Unassembled WGS sequence"/>
</dbReference>
<feature type="chain" id="PRO_5046008510" description="YD repeat-containing protein" evidence="1">
    <location>
        <begin position="20"/>
        <end position="177"/>
    </location>
</feature>
<evidence type="ECO:0000313" key="2">
    <source>
        <dbReference type="EMBL" id="MFD2257898.1"/>
    </source>
</evidence>
<evidence type="ECO:0000256" key="1">
    <source>
        <dbReference type="SAM" id="SignalP"/>
    </source>
</evidence>
<protein>
    <recommendedName>
        <fullName evidence="4">YD repeat-containing protein</fullName>
    </recommendedName>
</protein>
<sequence length="177" mass="19657">MKFLRILAISILCVLGAKADDAGFDAVDGPNVRVMRHDDGSRTVFTRSPDNRTLTKKTFTANGAMYLVTIYRMDAHGNPTGCKIYDGQKNEMFKTSYGYRKSDGQLVEERMFDSRVKRIDPNTGKEMPVRRFIYTYDALGNRSAPIAITLIPGKTAEEVYGGPTALDVDPFSGSQGR</sequence>
<feature type="signal peptide" evidence="1">
    <location>
        <begin position="1"/>
        <end position="19"/>
    </location>
</feature>
<dbReference type="Gene3D" id="2.180.10.10">
    <property type="entry name" value="RHS repeat-associated core"/>
    <property type="match status" value="1"/>
</dbReference>
<gene>
    <name evidence="2" type="ORF">ACFSSA_14545</name>
</gene>